<dbReference type="EMBL" id="CP017703">
    <property type="protein sequence ID" value="ASS89151.1"/>
    <property type="molecule type" value="Genomic_DNA"/>
</dbReference>
<sequence length="179" mass="21659">MTKKQRRYEEDFKRQTVRYILEEAKSVAQVARELKINENTLHGWMKKYKQEPEITETQTFRSEDHEVRELKKRIRILEDRGSQYASNDYQQLLQEHHFQVSMSRRGNCYDNACMESFHSLIKKECIYLNRFRTRKEAKQAIFEYIECFYNRKRSHSALGYVSPCEFEAAYYANQRKVAA</sequence>
<gene>
    <name evidence="2" type="ORF">AP3564_01705</name>
</gene>
<dbReference type="PROSITE" id="PS50994">
    <property type="entry name" value="INTEGRASE"/>
    <property type="match status" value="1"/>
</dbReference>
<dbReference type="GO" id="GO:0003677">
    <property type="term" value="F:DNA binding"/>
    <property type="evidence" value="ECO:0007669"/>
    <property type="project" value="InterPro"/>
</dbReference>
<dbReference type="InterPro" id="IPR009057">
    <property type="entry name" value="Homeodomain-like_sf"/>
</dbReference>
<dbReference type="AlphaFoldDB" id="A0A223E1S7"/>
<dbReference type="InterPro" id="IPR036397">
    <property type="entry name" value="RNaseH_sf"/>
</dbReference>
<dbReference type="InterPro" id="IPR001584">
    <property type="entry name" value="Integrase_cat-core"/>
</dbReference>
<reference evidence="2 3" key="1">
    <citation type="submission" date="2016-10" db="EMBL/GenBank/DDBJ databases">
        <title>The whole genome sequencing and assembly of Aeribacillus pallidus KCTC3564 strain.</title>
        <authorList>
            <person name="Lee Y.-J."/>
            <person name="Park M.-K."/>
            <person name="Yi H."/>
            <person name="Bahn Y.-S."/>
            <person name="Kim J.F."/>
            <person name="Lee D.-W."/>
        </authorList>
    </citation>
    <scope>NUCLEOTIDE SEQUENCE [LARGE SCALE GENOMIC DNA]</scope>
    <source>
        <strain evidence="2 3">KCTC3564</strain>
    </source>
</reference>
<dbReference type="GO" id="GO:0015074">
    <property type="term" value="P:DNA integration"/>
    <property type="evidence" value="ECO:0007669"/>
    <property type="project" value="InterPro"/>
</dbReference>
<dbReference type="Gene3D" id="3.30.420.10">
    <property type="entry name" value="Ribonuclease H-like superfamily/Ribonuclease H"/>
    <property type="match status" value="1"/>
</dbReference>
<dbReference type="PANTHER" id="PTHR46889">
    <property type="entry name" value="TRANSPOSASE INSF FOR INSERTION SEQUENCE IS3B-RELATED"/>
    <property type="match status" value="1"/>
</dbReference>
<dbReference type="Gene3D" id="1.10.10.10">
    <property type="entry name" value="Winged helix-like DNA-binding domain superfamily/Winged helix DNA-binding domain"/>
    <property type="match status" value="1"/>
</dbReference>
<dbReference type="Pfam" id="PF01527">
    <property type="entry name" value="HTH_Tnp_1"/>
    <property type="match status" value="1"/>
</dbReference>
<protein>
    <recommendedName>
        <fullName evidence="1">Integrase catalytic domain-containing protein</fullName>
    </recommendedName>
</protein>
<dbReference type="SUPFAM" id="SSF46689">
    <property type="entry name" value="Homeodomain-like"/>
    <property type="match status" value="1"/>
</dbReference>
<dbReference type="GO" id="GO:0004803">
    <property type="term" value="F:transposase activity"/>
    <property type="evidence" value="ECO:0007669"/>
    <property type="project" value="InterPro"/>
</dbReference>
<evidence type="ECO:0000259" key="1">
    <source>
        <dbReference type="PROSITE" id="PS50994"/>
    </source>
</evidence>
<feature type="domain" description="Integrase catalytic" evidence="1">
    <location>
        <begin position="1"/>
        <end position="171"/>
    </location>
</feature>
<dbReference type="Proteomes" id="UP000214606">
    <property type="component" value="Chromosome"/>
</dbReference>
<dbReference type="SUPFAM" id="SSF53098">
    <property type="entry name" value="Ribonuclease H-like"/>
    <property type="match status" value="1"/>
</dbReference>
<evidence type="ECO:0000313" key="2">
    <source>
        <dbReference type="EMBL" id="ASS89151.1"/>
    </source>
</evidence>
<organism evidence="2 3">
    <name type="scientific">Aeribacillus pallidus</name>
    <dbReference type="NCBI Taxonomy" id="33936"/>
    <lineage>
        <taxon>Bacteria</taxon>
        <taxon>Bacillati</taxon>
        <taxon>Bacillota</taxon>
        <taxon>Bacilli</taxon>
        <taxon>Bacillales</taxon>
        <taxon>Bacillaceae</taxon>
        <taxon>Aeribacillus</taxon>
    </lineage>
</organism>
<evidence type="ECO:0000313" key="3">
    <source>
        <dbReference type="Proteomes" id="UP000214606"/>
    </source>
</evidence>
<dbReference type="GO" id="GO:0006313">
    <property type="term" value="P:DNA transposition"/>
    <property type="evidence" value="ECO:0007669"/>
    <property type="project" value="InterPro"/>
</dbReference>
<dbReference type="InterPro" id="IPR036388">
    <property type="entry name" value="WH-like_DNA-bd_sf"/>
</dbReference>
<dbReference type="Pfam" id="PF13683">
    <property type="entry name" value="rve_3"/>
    <property type="match status" value="1"/>
</dbReference>
<dbReference type="InterPro" id="IPR012337">
    <property type="entry name" value="RNaseH-like_sf"/>
</dbReference>
<dbReference type="PANTHER" id="PTHR46889:SF4">
    <property type="entry name" value="TRANSPOSASE INSO FOR INSERTION SEQUENCE ELEMENT IS911B-RELATED"/>
    <property type="match status" value="1"/>
</dbReference>
<dbReference type="KEGG" id="apak:AP3564_01705"/>
<accession>A0A223E1S7</accession>
<proteinExistence type="predicted"/>
<name>A0A223E1S7_9BACI</name>
<dbReference type="InterPro" id="IPR050900">
    <property type="entry name" value="Transposase_IS3/IS150/IS904"/>
</dbReference>
<dbReference type="InterPro" id="IPR002514">
    <property type="entry name" value="Transposase_8"/>
</dbReference>